<accession>A0A9P1H0R6</accession>
<name>A0A9P1H0R6_9PEZI</name>
<reference evidence="3" key="1">
    <citation type="submission" date="2022-11" db="EMBL/GenBank/DDBJ databases">
        <authorList>
            <person name="Scott C."/>
            <person name="Bruce N."/>
        </authorList>
    </citation>
    <scope>NUCLEOTIDE SEQUENCE</scope>
</reference>
<dbReference type="GO" id="GO:0019988">
    <property type="term" value="P:charged-tRNA amino acid modification"/>
    <property type="evidence" value="ECO:0007669"/>
    <property type="project" value="InterPro"/>
</dbReference>
<keyword evidence="4" id="KW-1185">Reference proteome</keyword>
<evidence type="ECO:0000259" key="1">
    <source>
        <dbReference type="Pfam" id="PF04179"/>
    </source>
</evidence>
<dbReference type="PANTHER" id="PTHR31811:SF0">
    <property type="entry name" value="TRNA A64-2'-O-RIBOSYLPHOSPHATE TRANSFERASE"/>
    <property type="match status" value="1"/>
</dbReference>
<dbReference type="GO" id="GO:0043399">
    <property type="term" value="F:tRNA adenosine(64)-2'-O-ribosylphosphate transferase activity"/>
    <property type="evidence" value="ECO:0007669"/>
    <property type="project" value="InterPro"/>
</dbReference>
<organism evidence="3 4">
    <name type="scientific">Parascedosporium putredinis</name>
    <dbReference type="NCBI Taxonomy" id="1442378"/>
    <lineage>
        <taxon>Eukaryota</taxon>
        <taxon>Fungi</taxon>
        <taxon>Dikarya</taxon>
        <taxon>Ascomycota</taxon>
        <taxon>Pezizomycotina</taxon>
        <taxon>Sordariomycetes</taxon>
        <taxon>Hypocreomycetidae</taxon>
        <taxon>Microascales</taxon>
        <taxon>Microascaceae</taxon>
        <taxon>Parascedosporium</taxon>
    </lineage>
</organism>
<evidence type="ECO:0000313" key="3">
    <source>
        <dbReference type="EMBL" id="CAI4213792.1"/>
    </source>
</evidence>
<sequence length="363" mass="38875">MSHQPSLSDLVLPQPTLSSVLSSVKKSSLSAHNRLRSIRHDAAFVSAAASSPLGRGRPSAYFKSTDGHTGQWKFSSRRLNLHLFGLIEENNGIIIVDSTRRGKPLSTHAQITALLPSYLAALRALDLDLAPLRAALTKPLRPFWVTPDTTLPLSVDEEEEGGGDGATGTGAGKPAVVFDDAHPIICLTASNKSSTSEMSTAFEGYVQGAADDTEHWAMGLTAPSSADECRISFVSGPASPPESWQITPELIEVRIGNPRQASKNLRSALPEICAFVARFSESHPAACILVSCPTGKDLAVATALALRCYFFDTDDMDAPFRVPKEVVINKAAIRARLGRIMLAFPEGNPQRATLQSVNSFLMG</sequence>
<dbReference type="OrthoDB" id="45256at2759"/>
<dbReference type="EMBL" id="CALLCH030000009">
    <property type="protein sequence ID" value="CAI4213792.1"/>
    <property type="molecule type" value="Genomic_DNA"/>
</dbReference>
<dbReference type="InterPro" id="IPR007306">
    <property type="entry name" value="Rit1"/>
</dbReference>
<dbReference type="InterPro" id="IPR033449">
    <property type="entry name" value="Rit1_N"/>
</dbReference>
<feature type="domain" description="Rit1 N-terminal" evidence="2">
    <location>
        <begin position="106"/>
        <end position="223"/>
    </location>
</feature>
<feature type="domain" description="Rit1 N-terminal" evidence="2">
    <location>
        <begin position="58"/>
        <end position="104"/>
    </location>
</feature>
<gene>
    <name evidence="3" type="ORF">PPNO1_LOCUS3537</name>
</gene>
<evidence type="ECO:0000259" key="2">
    <source>
        <dbReference type="Pfam" id="PF17184"/>
    </source>
</evidence>
<dbReference type="Pfam" id="PF17184">
    <property type="entry name" value="Rit1_C"/>
    <property type="match status" value="2"/>
</dbReference>
<dbReference type="AlphaFoldDB" id="A0A9P1H0R6"/>
<comment type="caution">
    <text evidence="3">The sequence shown here is derived from an EMBL/GenBank/DDBJ whole genome shotgun (WGS) entry which is preliminary data.</text>
</comment>
<evidence type="ECO:0000313" key="4">
    <source>
        <dbReference type="Proteomes" id="UP000838763"/>
    </source>
</evidence>
<feature type="domain" description="Rit1 DUSP-like" evidence="1">
    <location>
        <begin position="251"/>
        <end position="361"/>
    </location>
</feature>
<evidence type="ECO:0008006" key="5">
    <source>
        <dbReference type="Google" id="ProtNLM"/>
    </source>
</evidence>
<dbReference type="InterPro" id="IPR033421">
    <property type="entry name" value="Rit1_DUSP-like"/>
</dbReference>
<dbReference type="Proteomes" id="UP000838763">
    <property type="component" value="Unassembled WGS sequence"/>
</dbReference>
<proteinExistence type="predicted"/>
<dbReference type="Pfam" id="PF04179">
    <property type="entry name" value="Init_tRNA_PT"/>
    <property type="match status" value="1"/>
</dbReference>
<dbReference type="PANTHER" id="PTHR31811">
    <property type="entry name" value="TRNA A64-2'-O-RIBOSYLPHOSPHATE TRANSFERASE"/>
    <property type="match status" value="1"/>
</dbReference>
<protein>
    <recommendedName>
        <fullName evidence="5">Initiator tRNA phosphoribosyl transferase</fullName>
    </recommendedName>
</protein>
<dbReference type="GO" id="GO:0005737">
    <property type="term" value="C:cytoplasm"/>
    <property type="evidence" value="ECO:0007669"/>
    <property type="project" value="TreeGrafter"/>
</dbReference>